<sequence>MREYESFFFNRTFRNENIEFFLIGGVNNQENFTDYWDGRETKLLGYLTIFTDVELDKELEQLNLIHLIEGVSQDNERIIKHTKKIISHMTISNKYLDIENVKVYNTQVHANGTSAPYNDLIKSIIQNDVPYNFVEKLKFPRKLNE</sequence>
<accession>A0AAW9A7Z8</accession>
<keyword evidence="2" id="KW-1185">Reference proteome</keyword>
<evidence type="ECO:0000313" key="1">
    <source>
        <dbReference type="EMBL" id="MDW0117552.1"/>
    </source>
</evidence>
<reference evidence="1 2" key="1">
    <citation type="submission" date="2023-06" db="EMBL/GenBank/DDBJ databases">
        <title>Sporosarcina sp. nov., isolated from Korean traditional fermented seafood 'Jeotgal'.</title>
        <authorList>
            <person name="Yang A.I."/>
            <person name="Shin N.-R."/>
        </authorList>
    </citation>
    <scope>NUCLEOTIDE SEQUENCE [LARGE SCALE GENOMIC DNA]</scope>
    <source>
        <strain evidence="1 2">KCTC43456</strain>
    </source>
</reference>
<gene>
    <name evidence="1" type="ORF">QTL97_11440</name>
</gene>
<dbReference type="Proteomes" id="UP001271648">
    <property type="component" value="Unassembled WGS sequence"/>
</dbReference>
<proteinExistence type="predicted"/>
<protein>
    <submittedName>
        <fullName evidence="1">Uncharacterized protein</fullName>
    </submittedName>
</protein>
<organism evidence="1 2">
    <name type="scientific">Sporosarcina thermotolerans</name>
    <dbReference type="NCBI Taxonomy" id="633404"/>
    <lineage>
        <taxon>Bacteria</taxon>
        <taxon>Bacillati</taxon>
        <taxon>Bacillota</taxon>
        <taxon>Bacilli</taxon>
        <taxon>Bacillales</taxon>
        <taxon>Caryophanaceae</taxon>
        <taxon>Sporosarcina</taxon>
    </lineage>
</organism>
<name>A0AAW9A7Z8_9BACL</name>
<dbReference type="RefSeq" id="WP_317940826.1">
    <property type="nucleotide sequence ID" value="NZ_JAUBDJ010000006.1"/>
</dbReference>
<dbReference type="AlphaFoldDB" id="A0AAW9A7Z8"/>
<comment type="caution">
    <text evidence="1">The sequence shown here is derived from an EMBL/GenBank/DDBJ whole genome shotgun (WGS) entry which is preliminary data.</text>
</comment>
<dbReference type="EMBL" id="JAUBDJ010000006">
    <property type="protein sequence ID" value="MDW0117552.1"/>
    <property type="molecule type" value="Genomic_DNA"/>
</dbReference>
<evidence type="ECO:0000313" key="2">
    <source>
        <dbReference type="Proteomes" id="UP001271648"/>
    </source>
</evidence>